<evidence type="ECO:0000313" key="4">
    <source>
        <dbReference type="Proteomes" id="UP000001951"/>
    </source>
</evidence>
<dbReference type="OrthoDB" id="9782449at2"/>
<dbReference type="RefSeq" id="WP_011477035.1">
    <property type="nucleotide sequence ID" value="NC_007940.1"/>
</dbReference>
<reference evidence="3 4" key="1">
    <citation type="journal article" date="2006" name="PLoS Genet.">
        <title>Genome sequence of Rickettsia bellii illuminates the role of amoebae in gene exchanges between intracellular pathogens.</title>
        <authorList>
            <person name="Ogata H."/>
            <person name="La Scola B."/>
            <person name="Audic S."/>
            <person name="Renesto P."/>
            <person name="Blanc G."/>
            <person name="Robert C."/>
            <person name="Fournier P.-E."/>
            <person name="Claverie J.-M."/>
            <person name="Raoult D."/>
        </authorList>
    </citation>
    <scope>NUCLEOTIDE SEQUENCE [LARGE SCALE GENOMIC DNA]</scope>
    <source>
        <strain evidence="3 4">RML369-C</strain>
    </source>
</reference>
<dbReference type="Proteomes" id="UP000001951">
    <property type="component" value="Chromosome"/>
</dbReference>
<dbReference type="KEGG" id="rbe:RBE_0345"/>
<name>Q1RJN8_RICBR</name>
<dbReference type="AlphaFoldDB" id="Q1RJN8"/>
<evidence type="ECO:0008006" key="5">
    <source>
        <dbReference type="Google" id="ProtNLM"/>
    </source>
</evidence>
<organism evidence="3 4">
    <name type="scientific">Rickettsia bellii (strain RML369-C)</name>
    <dbReference type="NCBI Taxonomy" id="336407"/>
    <lineage>
        <taxon>Bacteria</taxon>
        <taxon>Pseudomonadati</taxon>
        <taxon>Pseudomonadota</taxon>
        <taxon>Alphaproteobacteria</taxon>
        <taxon>Rickettsiales</taxon>
        <taxon>Rickettsiaceae</taxon>
        <taxon>Rickettsieae</taxon>
        <taxon>Rickettsia</taxon>
        <taxon>belli group</taxon>
    </lineage>
</organism>
<feature type="region of interest" description="Disordered" evidence="1">
    <location>
        <begin position="475"/>
        <end position="495"/>
    </location>
</feature>
<protein>
    <recommendedName>
        <fullName evidence="5">Peptidase MA superfamily protein</fullName>
    </recommendedName>
</protein>
<proteinExistence type="predicted"/>
<dbReference type="HOGENOM" id="CLU_362420_0_0_5"/>
<sequence length="771" mass="87712">MFNTTTGMVTVTAALSNIKTNTNNTKIHNNGSAIVNSTTTHFNHTLSTSYHHKNTSSISHSSHNLLPKYMYNGNHHFMQNYNNQKVNSSSLTSNHSQYNSKKIEKVTNNNHKLAKPQQKGSYSTAPQVQERNKSKDSHHNKKQQNNNKATSSLGHKKDSYKGYDLKKYIKDELNYYKEEGSYYSSYNSSHVRNKREDIELPKHSAQYAPSNNYVIIDECFSDTCATQTPSQYLDQYNVDFGRFGTFKVSDSYYGRNRTAVKEHLQIAIDKIGEIFGTNLLNKAITHDCTLNLSPPPTYYGESGVYGSTPYPGYNNAQKIICNMRASSHINSDFRVLEHEMAHAIINAILQGKMDSMPRFFTEGFASAVMHYDSATLQQARITSANNIVAKHNWNDFFELLNYVQSYHAHSYNYVVGEAWLLFCNHQSPTALQEYFHTIIREKFTSTFSVSVRNLIGIHKLEAKCSMNDFKSWLQNPDTSKGNDRQEPDKTTNNKDFVLTCNSKGTPNTYTCNQQPHIIKTIEDYIGKPCSLVKENDCLRPGDRIIVPDREKVIVIKQQQDGIALIQATPYSIIKYQCGKGWESWLEHTIKPILHTDNFNDCTEVDKWTNYIVGEIKRCYQVPLTQEDYKILPNDLVQPHNSTTPESENTTETPWLSIVGGISGILALCGVGGFVAYKCIKKSSAKTNQDDSEKGVELKPLNPGPSRGDDMLKFIQDYNQQALEHDRKMQDMHLEQIRYHAQKNNESGMYQYALELTGQNIGNYDDDFGGDM</sequence>
<keyword evidence="2" id="KW-0472">Membrane</keyword>
<feature type="compositionally biased region" description="Basic and acidic residues" evidence="1">
    <location>
        <begin position="480"/>
        <end position="492"/>
    </location>
</feature>
<keyword evidence="2" id="KW-1133">Transmembrane helix</keyword>
<feature type="region of interest" description="Disordered" evidence="1">
    <location>
        <begin position="109"/>
        <end position="157"/>
    </location>
</feature>
<gene>
    <name evidence="3" type="ordered locus">RBE_0345</name>
</gene>
<feature type="compositionally biased region" description="Polar residues" evidence="1">
    <location>
        <begin position="118"/>
        <end position="129"/>
    </location>
</feature>
<dbReference type="EMBL" id="CP000087">
    <property type="protein sequence ID" value="ABE04426.1"/>
    <property type="molecule type" value="Genomic_DNA"/>
</dbReference>
<evidence type="ECO:0000313" key="3">
    <source>
        <dbReference type="EMBL" id="ABE04426.1"/>
    </source>
</evidence>
<accession>Q1RJN8</accession>
<feature type="transmembrane region" description="Helical" evidence="2">
    <location>
        <begin position="654"/>
        <end position="676"/>
    </location>
</feature>
<evidence type="ECO:0000256" key="1">
    <source>
        <dbReference type="SAM" id="MobiDB-lite"/>
    </source>
</evidence>
<evidence type="ECO:0000256" key="2">
    <source>
        <dbReference type="SAM" id="Phobius"/>
    </source>
</evidence>
<keyword evidence="2" id="KW-0812">Transmembrane</keyword>